<proteinExistence type="predicted"/>
<evidence type="ECO:0000313" key="2">
    <source>
        <dbReference type="EMBL" id="KAG2577284.1"/>
    </source>
</evidence>
<dbReference type="EMBL" id="CM029048">
    <property type="protein sequence ID" value="KAG2577284.1"/>
    <property type="molecule type" value="Genomic_DNA"/>
</dbReference>
<feature type="domain" description="At2g35280-like TPR" evidence="1">
    <location>
        <begin position="84"/>
        <end position="162"/>
    </location>
</feature>
<organism evidence="2 3">
    <name type="scientific">Panicum virgatum</name>
    <name type="common">Blackwell switchgrass</name>
    <dbReference type="NCBI Taxonomy" id="38727"/>
    <lineage>
        <taxon>Eukaryota</taxon>
        <taxon>Viridiplantae</taxon>
        <taxon>Streptophyta</taxon>
        <taxon>Embryophyta</taxon>
        <taxon>Tracheophyta</taxon>
        <taxon>Spermatophyta</taxon>
        <taxon>Magnoliopsida</taxon>
        <taxon>Liliopsida</taxon>
        <taxon>Poales</taxon>
        <taxon>Poaceae</taxon>
        <taxon>PACMAD clade</taxon>
        <taxon>Panicoideae</taxon>
        <taxon>Panicodae</taxon>
        <taxon>Paniceae</taxon>
        <taxon>Panicinae</taxon>
        <taxon>Panicum</taxon>
        <taxon>Panicum sect. Hiantes</taxon>
    </lineage>
</organism>
<evidence type="ECO:0000313" key="3">
    <source>
        <dbReference type="Proteomes" id="UP000823388"/>
    </source>
</evidence>
<dbReference type="Gene3D" id="1.25.40.10">
    <property type="entry name" value="Tetratricopeptide repeat domain"/>
    <property type="match status" value="1"/>
</dbReference>
<evidence type="ECO:0000259" key="1">
    <source>
        <dbReference type="Pfam" id="PF23310"/>
    </source>
</evidence>
<gene>
    <name evidence="2" type="ORF">PVAP13_6NG089800</name>
</gene>
<dbReference type="Proteomes" id="UP000823388">
    <property type="component" value="Chromosome 6N"/>
</dbReference>
<sequence length="220" mass="23982">MSLPTTIATAAAMEKLPPELAAKVTSRVAKAAADPMEDLGNLRALCSQMRRACGDAYVGRSIPLERVLRHCHKEPYYTHEYRANLITRLASVGHPEACFKAGMSAVFVEDRGIITPRLHMLERAAESGHEVATYVLSLVMYSSNSGAANDAKAQRLLQKVEGDEAGPAAKNATWKNTKAAWRRHQGVMALQDDLVVPHAARLAGLPPVTCHPVPRQDRHC</sequence>
<dbReference type="PANTHER" id="PTHR33784:SF10">
    <property type="entry name" value="F-BOX PROTEIN"/>
    <property type="match status" value="1"/>
</dbReference>
<dbReference type="Pfam" id="PF23310">
    <property type="entry name" value="TPR_27"/>
    <property type="match status" value="1"/>
</dbReference>
<comment type="caution">
    <text evidence="2">The sequence shown here is derived from an EMBL/GenBank/DDBJ whole genome shotgun (WGS) entry which is preliminary data.</text>
</comment>
<name>A0A8T0QW02_PANVG</name>
<dbReference type="InterPro" id="IPR011990">
    <property type="entry name" value="TPR-like_helical_dom_sf"/>
</dbReference>
<accession>A0A8T0QW02</accession>
<reference evidence="2" key="1">
    <citation type="submission" date="2020-05" db="EMBL/GenBank/DDBJ databases">
        <title>WGS assembly of Panicum virgatum.</title>
        <authorList>
            <person name="Lovell J.T."/>
            <person name="Jenkins J."/>
            <person name="Shu S."/>
            <person name="Juenger T.E."/>
            <person name="Schmutz J."/>
        </authorList>
    </citation>
    <scope>NUCLEOTIDE SEQUENCE</scope>
    <source>
        <strain evidence="2">AP13</strain>
    </source>
</reference>
<protein>
    <recommendedName>
        <fullName evidence="1">At2g35280-like TPR domain-containing protein</fullName>
    </recommendedName>
</protein>
<dbReference type="PANTHER" id="PTHR33784">
    <property type="entry name" value="OS05G0482100 PROTEIN"/>
    <property type="match status" value="1"/>
</dbReference>
<dbReference type="InterPro" id="IPR057136">
    <property type="entry name" value="At2g35280_TPR_dom"/>
</dbReference>
<keyword evidence="3" id="KW-1185">Reference proteome</keyword>
<dbReference type="InterPro" id="IPR040338">
    <property type="entry name" value="At1g67623-like"/>
</dbReference>
<dbReference type="AlphaFoldDB" id="A0A8T0QW02"/>